<evidence type="ECO:0000256" key="1">
    <source>
        <dbReference type="SAM" id="Phobius"/>
    </source>
</evidence>
<dbReference type="Proteomes" id="UP000294952">
    <property type="component" value="Unassembled WGS sequence"/>
</dbReference>
<accession>A0A4R5X851</accession>
<organism evidence="2 3">
    <name type="scientific">Mycolicibacterium obuense</name>
    <dbReference type="NCBI Taxonomy" id="1807"/>
    <lineage>
        <taxon>Bacteria</taxon>
        <taxon>Bacillati</taxon>
        <taxon>Actinomycetota</taxon>
        <taxon>Actinomycetes</taxon>
        <taxon>Mycobacteriales</taxon>
        <taxon>Mycobacteriaceae</taxon>
        <taxon>Mycolicibacterium</taxon>
    </lineage>
</organism>
<comment type="caution">
    <text evidence="2">The sequence shown here is derived from an EMBL/GenBank/DDBJ whole genome shotgun (WGS) entry which is preliminary data.</text>
</comment>
<protein>
    <submittedName>
        <fullName evidence="2">Uncharacterized protein</fullName>
    </submittedName>
</protein>
<feature type="transmembrane region" description="Helical" evidence="1">
    <location>
        <begin position="12"/>
        <end position="34"/>
    </location>
</feature>
<dbReference type="EMBL" id="SDLP01000002">
    <property type="protein sequence ID" value="TDL09869.1"/>
    <property type="molecule type" value="Genomic_DNA"/>
</dbReference>
<gene>
    <name evidence="2" type="ORF">EUA04_07890</name>
</gene>
<reference evidence="2 3" key="1">
    <citation type="submission" date="2019-01" db="EMBL/GenBank/DDBJ databases">
        <title>High-quality-draft genome sequences of five non-tuberculosis mycobacteriaceae isolated from a nosocomial environment.</title>
        <authorList>
            <person name="Tiago I."/>
            <person name="Alarico S."/>
            <person name="Pereira S.G."/>
            <person name="Coelho C."/>
            <person name="Maranha A."/>
            <person name="Empadinhas N."/>
        </authorList>
    </citation>
    <scope>NUCLEOTIDE SEQUENCE [LARGE SCALE GENOMIC DNA]</scope>
    <source>
        <strain evidence="2 3">22DIII</strain>
    </source>
</reference>
<keyword evidence="1" id="KW-0812">Transmembrane</keyword>
<evidence type="ECO:0000313" key="2">
    <source>
        <dbReference type="EMBL" id="TDL09869.1"/>
    </source>
</evidence>
<keyword evidence="1" id="KW-0472">Membrane</keyword>
<evidence type="ECO:0000313" key="3">
    <source>
        <dbReference type="Proteomes" id="UP000294952"/>
    </source>
</evidence>
<sequence>MRSFLESDLFKNVTTFLSLIVSIVAIVFSGMSYVNANEAMKLQKENAQKQGDFLVLTRGYVRLLIPGKAGWQPYYREDDQALISVPLEDWAAASARGVTFRMNNDGQQDANFREFFFRTDSGRGVYSDQTELQPKCTNTGVDSWGSCPNVIKAHDGYSVALSLPEDLPAWLSEEKRLKGLEVCALPTTGKAACVELGVVIPSTR</sequence>
<keyword evidence="1" id="KW-1133">Transmembrane helix</keyword>
<dbReference type="RefSeq" id="WP_133413318.1">
    <property type="nucleotide sequence ID" value="NZ_CALTXN010000017.1"/>
</dbReference>
<name>A0A4R5X851_9MYCO</name>
<proteinExistence type="predicted"/>
<dbReference type="AlphaFoldDB" id="A0A4R5X851"/>